<accession>A0A843X833</accession>
<dbReference type="AlphaFoldDB" id="A0A843X833"/>
<proteinExistence type="predicted"/>
<keyword evidence="2" id="KW-1185">Reference proteome</keyword>
<gene>
    <name evidence="1" type="ORF">Taro_048027</name>
</gene>
<dbReference type="Proteomes" id="UP000652761">
    <property type="component" value="Unassembled WGS sequence"/>
</dbReference>
<name>A0A843X833_COLES</name>
<reference evidence="1" key="1">
    <citation type="submission" date="2017-07" db="EMBL/GenBank/DDBJ databases">
        <title>Taro Niue Genome Assembly and Annotation.</title>
        <authorList>
            <person name="Atibalentja N."/>
            <person name="Keating K."/>
            <person name="Fields C.J."/>
        </authorList>
    </citation>
    <scope>NUCLEOTIDE SEQUENCE</scope>
    <source>
        <strain evidence="1">Niue_2</strain>
        <tissue evidence="1">Leaf</tissue>
    </source>
</reference>
<comment type="caution">
    <text evidence="1">The sequence shown here is derived from an EMBL/GenBank/DDBJ whole genome shotgun (WGS) entry which is preliminary data.</text>
</comment>
<evidence type="ECO:0000313" key="1">
    <source>
        <dbReference type="EMBL" id="MQM15090.1"/>
    </source>
</evidence>
<sequence>MMSRGVRTRVSSRPQHHRVLQFFLHHRLWIMGCSCKVLSRLCRPKHILRWHCRLSWRLRLRLQLQFPRSKAMVVLPSWRDSRGWLCPLLRGRVSPY</sequence>
<protein>
    <submittedName>
        <fullName evidence="1">Uncharacterized protein</fullName>
    </submittedName>
</protein>
<dbReference type="EMBL" id="NMUH01006361">
    <property type="protein sequence ID" value="MQM15090.1"/>
    <property type="molecule type" value="Genomic_DNA"/>
</dbReference>
<organism evidence="1 2">
    <name type="scientific">Colocasia esculenta</name>
    <name type="common">Wild taro</name>
    <name type="synonym">Arum esculentum</name>
    <dbReference type="NCBI Taxonomy" id="4460"/>
    <lineage>
        <taxon>Eukaryota</taxon>
        <taxon>Viridiplantae</taxon>
        <taxon>Streptophyta</taxon>
        <taxon>Embryophyta</taxon>
        <taxon>Tracheophyta</taxon>
        <taxon>Spermatophyta</taxon>
        <taxon>Magnoliopsida</taxon>
        <taxon>Liliopsida</taxon>
        <taxon>Araceae</taxon>
        <taxon>Aroideae</taxon>
        <taxon>Colocasieae</taxon>
        <taxon>Colocasia</taxon>
    </lineage>
</organism>
<evidence type="ECO:0000313" key="2">
    <source>
        <dbReference type="Proteomes" id="UP000652761"/>
    </source>
</evidence>